<dbReference type="EMBL" id="QKYT01000167">
    <property type="protein sequence ID" value="RIA90899.1"/>
    <property type="molecule type" value="Genomic_DNA"/>
</dbReference>
<dbReference type="OrthoDB" id="2421983at2759"/>
<proteinExistence type="predicted"/>
<keyword evidence="2" id="KW-1185">Reference proteome</keyword>
<protein>
    <recommendedName>
        <fullName evidence="3">Serine-threonine/tyrosine-protein kinase catalytic domain-containing protein</fullName>
    </recommendedName>
</protein>
<dbReference type="Gene3D" id="1.10.510.10">
    <property type="entry name" value="Transferase(Phosphotransferase) domain 1"/>
    <property type="match status" value="1"/>
</dbReference>
<comment type="caution">
    <text evidence="1">The sequence shown here is derived from an EMBL/GenBank/DDBJ whole genome shotgun (WGS) entry which is preliminary data.</text>
</comment>
<evidence type="ECO:0008006" key="3">
    <source>
        <dbReference type="Google" id="ProtNLM"/>
    </source>
</evidence>
<reference evidence="1 2" key="1">
    <citation type="submission" date="2018-06" db="EMBL/GenBank/DDBJ databases">
        <title>Comparative genomics reveals the genomic features of Rhizophagus irregularis, R. cerebriforme, R. diaphanum and Gigaspora rosea, and their symbiotic lifestyle signature.</title>
        <authorList>
            <person name="Morin E."/>
            <person name="San Clemente H."/>
            <person name="Chen E.C.H."/>
            <person name="De La Providencia I."/>
            <person name="Hainaut M."/>
            <person name="Kuo A."/>
            <person name="Kohler A."/>
            <person name="Murat C."/>
            <person name="Tang N."/>
            <person name="Roy S."/>
            <person name="Loubradou J."/>
            <person name="Henrissat B."/>
            <person name="Grigoriev I.V."/>
            <person name="Corradi N."/>
            <person name="Roux C."/>
            <person name="Martin F.M."/>
        </authorList>
    </citation>
    <scope>NUCLEOTIDE SEQUENCE [LARGE SCALE GENOMIC DNA]</scope>
    <source>
        <strain evidence="1 2">DAOM 227022</strain>
    </source>
</reference>
<dbReference type="Proteomes" id="UP000265703">
    <property type="component" value="Unassembled WGS sequence"/>
</dbReference>
<dbReference type="AlphaFoldDB" id="A0A397T0Q9"/>
<evidence type="ECO:0000313" key="1">
    <source>
        <dbReference type="EMBL" id="RIA90899.1"/>
    </source>
</evidence>
<organism evidence="1 2">
    <name type="scientific">Glomus cerebriforme</name>
    <dbReference type="NCBI Taxonomy" id="658196"/>
    <lineage>
        <taxon>Eukaryota</taxon>
        <taxon>Fungi</taxon>
        <taxon>Fungi incertae sedis</taxon>
        <taxon>Mucoromycota</taxon>
        <taxon>Glomeromycotina</taxon>
        <taxon>Glomeromycetes</taxon>
        <taxon>Glomerales</taxon>
        <taxon>Glomeraceae</taxon>
        <taxon>Glomus</taxon>
    </lineage>
</organism>
<gene>
    <name evidence="1" type="ORF">C1645_768688</name>
</gene>
<name>A0A397T0Q9_9GLOM</name>
<evidence type="ECO:0000313" key="2">
    <source>
        <dbReference type="Proteomes" id="UP000265703"/>
    </source>
</evidence>
<accession>A0A397T0Q9</accession>
<sequence>MKECWDSDPNKRPTATELNEKIQNILFIESDNCSENNPTKVIKSSDIGPISCNLQNLQNLQED</sequence>